<evidence type="ECO:0000313" key="2">
    <source>
        <dbReference type="Proteomes" id="UP000245380"/>
    </source>
</evidence>
<name>A0A2U3DAT8_SULT2</name>
<keyword evidence="2" id="KW-1185">Reference proteome</keyword>
<proteinExistence type="predicted"/>
<organism evidence="1 2">
    <name type="scientific">Sulfoacidibacillus thermotolerans</name>
    <name type="common">Acidibacillus sulfuroxidans</name>
    <dbReference type="NCBI Taxonomy" id="1765684"/>
    <lineage>
        <taxon>Bacteria</taxon>
        <taxon>Bacillati</taxon>
        <taxon>Bacillota</taxon>
        <taxon>Bacilli</taxon>
        <taxon>Bacillales</taxon>
        <taxon>Alicyclobacillaceae</taxon>
        <taxon>Sulfoacidibacillus</taxon>
    </lineage>
</organism>
<protein>
    <submittedName>
        <fullName evidence="1">Uncharacterized protein</fullName>
    </submittedName>
</protein>
<reference evidence="1 2" key="1">
    <citation type="submission" date="2016-11" db="EMBL/GenBank/DDBJ databases">
        <title>Comparative genomics of Acidibacillus ferroxidans species.</title>
        <authorList>
            <person name="Oliveira G."/>
            <person name="Nunes G."/>
            <person name="Oliveira R."/>
            <person name="Araujo F."/>
            <person name="Salim A."/>
            <person name="Scholte L."/>
            <person name="Morais D."/>
            <person name="Nancucheo I."/>
            <person name="Johnson D.B."/>
            <person name="Grail B."/>
            <person name="Bittencourt J."/>
            <person name="Valadares R."/>
        </authorList>
    </citation>
    <scope>NUCLEOTIDE SEQUENCE [LARGE SCALE GENOMIC DNA]</scope>
    <source>
        <strain evidence="1 2">Y002</strain>
    </source>
</reference>
<accession>A0A2U3DAT8</accession>
<gene>
    <name evidence="1" type="ORF">BM613_04035</name>
</gene>
<evidence type="ECO:0000313" key="1">
    <source>
        <dbReference type="EMBL" id="PWI58391.1"/>
    </source>
</evidence>
<comment type="caution">
    <text evidence="1">The sequence shown here is derived from an EMBL/GenBank/DDBJ whole genome shotgun (WGS) entry which is preliminary data.</text>
</comment>
<dbReference type="Proteomes" id="UP000245380">
    <property type="component" value="Unassembled WGS sequence"/>
</dbReference>
<dbReference type="RefSeq" id="WP_109429894.1">
    <property type="nucleotide sequence ID" value="NZ_MPDK01000004.1"/>
</dbReference>
<dbReference type="AlphaFoldDB" id="A0A2U3DAT8"/>
<dbReference type="EMBL" id="MPDK01000004">
    <property type="protein sequence ID" value="PWI58391.1"/>
    <property type="molecule type" value="Genomic_DNA"/>
</dbReference>
<sequence length="144" mass="15450">MKNYFNEKLLFSIGPLLLAVFTISSYHYALQIGIQATEKEIQMNTRGSGSESSIALQVAAQKAQWLKEKNASSALIAKYQALLAQERADQSVINQVNAQLEADGLSPIIVPSAPRVLTQYVQNASTTPAYSVAPPPVQAVTGAS</sequence>